<reference evidence="1 2" key="1">
    <citation type="journal article" date="2016" name="PLoS ONE">
        <title>Sequence Assembly of Yarrowia lipolytica Strain W29/CLIB89 Shows Transposable Element Diversity.</title>
        <authorList>
            <person name="Magnan C."/>
            <person name="Yu J."/>
            <person name="Chang I."/>
            <person name="Jahn E."/>
            <person name="Kanomata Y."/>
            <person name="Wu J."/>
            <person name="Zeller M."/>
            <person name="Oakes M."/>
            <person name="Baldi P."/>
            <person name="Sandmeyer S."/>
        </authorList>
    </citation>
    <scope>NUCLEOTIDE SEQUENCE [LARGE SCALE GENOMIC DNA]</scope>
    <source>
        <strain evidence="2">CLIB89(W29)</strain>
    </source>
</reference>
<proteinExistence type="predicted"/>
<dbReference type="Proteomes" id="UP000182444">
    <property type="component" value="Chromosome 1A"/>
</dbReference>
<dbReference type="GeneID" id="94582485"/>
<dbReference type="AlphaFoldDB" id="A0A1D8N513"/>
<dbReference type="EMBL" id="CP017553">
    <property type="protein sequence ID" value="AOW00733.1"/>
    <property type="molecule type" value="Genomic_DNA"/>
</dbReference>
<gene>
    <name evidence="1" type="ORF">YALI1_A16593g</name>
</gene>
<dbReference type="VEuPathDB" id="FungiDB:YALI1_A16593g"/>
<sequence>MVTFIGISLVLVTAVLSILNWPLKFVGMATTCPFPPQKAFTNSEMPSVLLADQQYVSGDQFEQLGNAVDTKRKVWIWNTSEFSDVIVRSFSLSRSKIPRICDRNGDSSREFPFFKMPLLQDGLRLIETIFSSLMMGPFVVSEVRDVNNDESGLDSKNDGVSFFRILKFHFL</sequence>
<organism evidence="1 2">
    <name type="scientific">Yarrowia lipolytica</name>
    <name type="common">Candida lipolytica</name>
    <dbReference type="NCBI Taxonomy" id="4952"/>
    <lineage>
        <taxon>Eukaryota</taxon>
        <taxon>Fungi</taxon>
        <taxon>Dikarya</taxon>
        <taxon>Ascomycota</taxon>
        <taxon>Saccharomycotina</taxon>
        <taxon>Dipodascomycetes</taxon>
        <taxon>Dipodascales</taxon>
        <taxon>Dipodascales incertae sedis</taxon>
        <taxon>Yarrowia</taxon>
    </lineage>
</organism>
<accession>A0A1D8N513</accession>
<protein>
    <submittedName>
        <fullName evidence="1">Uncharacterized protein</fullName>
    </submittedName>
</protein>
<evidence type="ECO:0000313" key="2">
    <source>
        <dbReference type="Proteomes" id="UP000182444"/>
    </source>
</evidence>
<evidence type="ECO:0000313" key="1">
    <source>
        <dbReference type="EMBL" id="AOW00733.1"/>
    </source>
</evidence>
<dbReference type="RefSeq" id="XP_068137926.1">
    <property type="nucleotide sequence ID" value="XM_068281825.1"/>
</dbReference>
<name>A0A1D8N513_YARLL</name>